<dbReference type="PANTHER" id="PTHR22838">
    <property type="entry name" value="WD REPEAT PROTEIN 26-RELATED"/>
    <property type="match status" value="1"/>
</dbReference>
<evidence type="ECO:0000256" key="3">
    <source>
        <dbReference type="PROSITE-ProRule" id="PRU00221"/>
    </source>
</evidence>
<name>A0A9P6TZU2_9FUNG</name>
<organism evidence="4 5">
    <name type="scientific">Actinomortierella ambigua</name>
    <dbReference type="NCBI Taxonomy" id="1343610"/>
    <lineage>
        <taxon>Eukaryota</taxon>
        <taxon>Fungi</taxon>
        <taxon>Fungi incertae sedis</taxon>
        <taxon>Mucoromycota</taxon>
        <taxon>Mortierellomycotina</taxon>
        <taxon>Mortierellomycetes</taxon>
        <taxon>Mortierellales</taxon>
        <taxon>Mortierellaceae</taxon>
        <taxon>Actinomortierella</taxon>
    </lineage>
</organism>
<dbReference type="SUPFAM" id="SSF50998">
    <property type="entry name" value="Quinoprotein alcohol dehydrogenase-like"/>
    <property type="match status" value="1"/>
</dbReference>
<keyword evidence="2" id="KW-0677">Repeat</keyword>
<dbReference type="InterPro" id="IPR001680">
    <property type="entry name" value="WD40_rpt"/>
</dbReference>
<sequence>MDRTPTAMSWAPNSKYLAVNLGRKGEQVGYAQYLVVIVDVESPTGELLEKYEYPEHQIANLWMVRDHEVAMFATMTDEVYVFDMSPNVAHEHRLRDPQLPRKPHILLYNWQTMTYIRTLEADTYENYHFIILPSFIGPQEELFVTGSENGLLHVWDVQSGELIQTLEGHSKHAGAVAYNLAEPGMMASCSDDNHVIIWVTKELSRKLEVLDQEYAKEQTVSVPLNLKKGW</sequence>
<dbReference type="AlphaFoldDB" id="A0A9P6TZU2"/>
<dbReference type="EMBL" id="JAAAJB010000571">
    <property type="protein sequence ID" value="KAG0253584.1"/>
    <property type="molecule type" value="Genomic_DNA"/>
</dbReference>
<dbReference type="PROSITE" id="PS50082">
    <property type="entry name" value="WD_REPEATS_2"/>
    <property type="match status" value="1"/>
</dbReference>
<dbReference type="OrthoDB" id="972532at2759"/>
<proteinExistence type="predicted"/>
<dbReference type="PANTHER" id="PTHR22838:SF0">
    <property type="entry name" value="WD REPEAT-CONTAINING PROTEIN 26"/>
    <property type="match status" value="1"/>
</dbReference>
<comment type="caution">
    <text evidence="4">The sequence shown here is derived from an EMBL/GenBank/DDBJ whole genome shotgun (WGS) entry which is preliminary data.</text>
</comment>
<dbReference type="InterPro" id="IPR011047">
    <property type="entry name" value="Quinoprotein_ADH-like_sf"/>
</dbReference>
<evidence type="ECO:0000313" key="5">
    <source>
        <dbReference type="Proteomes" id="UP000807716"/>
    </source>
</evidence>
<evidence type="ECO:0000313" key="4">
    <source>
        <dbReference type="EMBL" id="KAG0253584.1"/>
    </source>
</evidence>
<protein>
    <submittedName>
        <fullName evidence="4">Uncharacterized protein</fullName>
    </submittedName>
</protein>
<reference evidence="4" key="1">
    <citation type="journal article" date="2020" name="Fungal Divers.">
        <title>Resolving the Mortierellaceae phylogeny through synthesis of multi-gene phylogenetics and phylogenomics.</title>
        <authorList>
            <person name="Vandepol N."/>
            <person name="Liber J."/>
            <person name="Desiro A."/>
            <person name="Na H."/>
            <person name="Kennedy M."/>
            <person name="Barry K."/>
            <person name="Grigoriev I.V."/>
            <person name="Miller A.N."/>
            <person name="O'Donnell K."/>
            <person name="Stajich J.E."/>
            <person name="Bonito G."/>
        </authorList>
    </citation>
    <scope>NUCLEOTIDE SEQUENCE</scope>
    <source>
        <strain evidence="4">BC1065</strain>
    </source>
</reference>
<evidence type="ECO:0000256" key="2">
    <source>
        <dbReference type="ARBA" id="ARBA00022737"/>
    </source>
</evidence>
<evidence type="ECO:0000256" key="1">
    <source>
        <dbReference type="ARBA" id="ARBA00022574"/>
    </source>
</evidence>
<accession>A0A9P6TZU2</accession>
<dbReference type="InterPro" id="IPR015943">
    <property type="entry name" value="WD40/YVTN_repeat-like_dom_sf"/>
</dbReference>
<dbReference type="Proteomes" id="UP000807716">
    <property type="component" value="Unassembled WGS sequence"/>
</dbReference>
<keyword evidence="5" id="KW-1185">Reference proteome</keyword>
<feature type="repeat" description="WD" evidence="3">
    <location>
        <begin position="138"/>
        <end position="165"/>
    </location>
</feature>
<gene>
    <name evidence="4" type="ORF">DFQ27_007328</name>
</gene>
<keyword evidence="1 3" id="KW-0853">WD repeat</keyword>
<dbReference type="SMART" id="SM00320">
    <property type="entry name" value="WD40"/>
    <property type="match status" value="2"/>
</dbReference>
<dbReference type="InterPro" id="IPR051350">
    <property type="entry name" value="WD_repeat-ST_regulator"/>
</dbReference>
<dbReference type="Gene3D" id="2.130.10.10">
    <property type="entry name" value="YVTN repeat-like/Quinoprotein amine dehydrogenase"/>
    <property type="match status" value="1"/>
</dbReference>
<dbReference type="Pfam" id="PF00400">
    <property type="entry name" value="WD40"/>
    <property type="match status" value="1"/>
</dbReference>